<dbReference type="Pfam" id="PF00085">
    <property type="entry name" value="Thioredoxin"/>
    <property type="match status" value="1"/>
</dbReference>
<evidence type="ECO:0000313" key="5">
    <source>
        <dbReference type="Proteomes" id="UP000000759"/>
    </source>
</evidence>
<evidence type="ECO:0000259" key="3">
    <source>
        <dbReference type="Pfam" id="PF00085"/>
    </source>
</evidence>
<dbReference type="eggNOG" id="KOG0907">
    <property type="taxonomic scope" value="Eukaryota"/>
</dbReference>
<protein>
    <recommendedName>
        <fullName evidence="3">Thioredoxin domain-containing protein</fullName>
    </recommendedName>
</protein>
<dbReference type="GO" id="GO:0045454">
    <property type="term" value="P:cell redox homeostasis"/>
    <property type="evidence" value="ECO:0007669"/>
    <property type="project" value="TreeGrafter"/>
</dbReference>
<feature type="domain" description="Thioredoxin" evidence="3">
    <location>
        <begin position="133"/>
        <end position="228"/>
    </location>
</feature>
<dbReference type="STRING" id="556484.B7G0Y6"/>
<feature type="compositionally biased region" description="Basic and acidic residues" evidence="2">
    <location>
        <begin position="84"/>
        <end position="100"/>
    </location>
</feature>
<reference evidence="4 5" key="1">
    <citation type="journal article" date="2008" name="Nature">
        <title>The Phaeodactylum genome reveals the evolutionary history of diatom genomes.</title>
        <authorList>
            <person name="Bowler C."/>
            <person name="Allen A.E."/>
            <person name="Badger J.H."/>
            <person name="Grimwood J."/>
            <person name="Jabbari K."/>
            <person name="Kuo A."/>
            <person name="Maheswari U."/>
            <person name="Martens C."/>
            <person name="Maumus F."/>
            <person name="Otillar R.P."/>
            <person name="Rayko E."/>
            <person name="Salamov A."/>
            <person name="Vandepoele K."/>
            <person name="Beszteri B."/>
            <person name="Gruber A."/>
            <person name="Heijde M."/>
            <person name="Katinka M."/>
            <person name="Mock T."/>
            <person name="Valentin K."/>
            <person name="Verret F."/>
            <person name="Berges J.A."/>
            <person name="Brownlee C."/>
            <person name="Cadoret J.P."/>
            <person name="Chiovitti A."/>
            <person name="Choi C.J."/>
            <person name="Coesel S."/>
            <person name="De Martino A."/>
            <person name="Detter J.C."/>
            <person name="Durkin C."/>
            <person name="Falciatore A."/>
            <person name="Fournet J."/>
            <person name="Haruta M."/>
            <person name="Huysman M.J."/>
            <person name="Jenkins B.D."/>
            <person name="Jiroutova K."/>
            <person name="Jorgensen R.E."/>
            <person name="Joubert Y."/>
            <person name="Kaplan A."/>
            <person name="Kroger N."/>
            <person name="Kroth P.G."/>
            <person name="La Roche J."/>
            <person name="Lindquist E."/>
            <person name="Lommer M."/>
            <person name="Martin-Jezequel V."/>
            <person name="Lopez P.J."/>
            <person name="Lucas S."/>
            <person name="Mangogna M."/>
            <person name="McGinnis K."/>
            <person name="Medlin L.K."/>
            <person name="Montsant A."/>
            <person name="Oudot-Le Secq M.P."/>
            <person name="Napoli C."/>
            <person name="Obornik M."/>
            <person name="Parker M.S."/>
            <person name="Petit J.L."/>
            <person name="Porcel B.M."/>
            <person name="Poulsen N."/>
            <person name="Robison M."/>
            <person name="Rychlewski L."/>
            <person name="Rynearson T.A."/>
            <person name="Schmutz J."/>
            <person name="Shapiro H."/>
            <person name="Siaut M."/>
            <person name="Stanley M."/>
            <person name="Sussman M.R."/>
            <person name="Taylor A.R."/>
            <person name="Vardi A."/>
            <person name="von Dassow P."/>
            <person name="Vyverman W."/>
            <person name="Willis A."/>
            <person name="Wyrwicz L.S."/>
            <person name="Rokhsar D.S."/>
            <person name="Weissenbach J."/>
            <person name="Armbrust E.V."/>
            <person name="Green B.R."/>
            <person name="Van de Peer Y."/>
            <person name="Grigoriev I.V."/>
        </authorList>
    </citation>
    <scope>NUCLEOTIDE SEQUENCE [LARGE SCALE GENOMIC DNA]</scope>
    <source>
        <strain evidence="4 5">CCAP 1055/1</strain>
    </source>
</reference>
<accession>B7G0Y6</accession>
<reference evidence="5" key="2">
    <citation type="submission" date="2008-08" db="EMBL/GenBank/DDBJ databases">
        <authorList>
            <consortium name="Diatom Consortium"/>
            <person name="Grigoriev I."/>
            <person name="Grimwood J."/>
            <person name="Kuo A."/>
            <person name="Otillar R.P."/>
            <person name="Salamov A."/>
            <person name="Detter J.C."/>
            <person name="Lindquist E."/>
            <person name="Shapiro H."/>
            <person name="Lucas S."/>
            <person name="Glavina del Rio T."/>
            <person name="Pitluck S."/>
            <person name="Rokhsar D."/>
            <person name="Bowler C."/>
        </authorList>
    </citation>
    <scope>GENOME REANNOTATION</scope>
    <source>
        <strain evidence="5">CCAP 1055/1</strain>
    </source>
</reference>
<proteinExistence type="inferred from homology"/>
<dbReference type="PANTHER" id="PTHR43601:SF32">
    <property type="entry name" value="THIOREDOXIN-LIKE 2-2, CHLOROPLASTIC"/>
    <property type="match status" value="1"/>
</dbReference>
<dbReference type="PaxDb" id="2850-Phatr46359"/>
<dbReference type="SUPFAM" id="SSF52833">
    <property type="entry name" value="Thioredoxin-like"/>
    <property type="match status" value="1"/>
</dbReference>
<evidence type="ECO:0000256" key="1">
    <source>
        <dbReference type="ARBA" id="ARBA00008987"/>
    </source>
</evidence>
<dbReference type="InParanoid" id="B7G0Y6"/>
<dbReference type="InterPro" id="IPR036249">
    <property type="entry name" value="Thioredoxin-like_sf"/>
</dbReference>
<keyword evidence="5" id="KW-1185">Reference proteome</keyword>
<evidence type="ECO:0000256" key="2">
    <source>
        <dbReference type="SAM" id="MobiDB-lite"/>
    </source>
</evidence>
<dbReference type="PANTHER" id="PTHR43601">
    <property type="entry name" value="THIOREDOXIN, MITOCHONDRIAL"/>
    <property type="match status" value="1"/>
</dbReference>
<feature type="region of interest" description="Disordered" evidence="2">
    <location>
        <begin position="293"/>
        <end position="312"/>
    </location>
</feature>
<dbReference type="EMBL" id="CM000613">
    <property type="protein sequence ID" value="EEC47596.1"/>
    <property type="molecule type" value="Genomic_DNA"/>
</dbReference>
<dbReference type="Gene3D" id="3.40.30.10">
    <property type="entry name" value="Glutaredoxin"/>
    <property type="match status" value="1"/>
</dbReference>
<comment type="similarity">
    <text evidence="1">Belongs to the thioredoxin family.</text>
</comment>
<dbReference type="KEGG" id="pti:PHATRDRAFT_46359"/>
<dbReference type="AlphaFoldDB" id="B7G0Y6"/>
<dbReference type="CDD" id="cd02947">
    <property type="entry name" value="TRX_family"/>
    <property type="match status" value="1"/>
</dbReference>
<evidence type="ECO:0000313" key="4">
    <source>
        <dbReference type="EMBL" id="EEC47596.1"/>
    </source>
</evidence>
<dbReference type="GeneID" id="7201628"/>
<dbReference type="InterPro" id="IPR013766">
    <property type="entry name" value="Thioredoxin_domain"/>
</dbReference>
<name>B7G0Y6_PHATC</name>
<dbReference type="Proteomes" id="UP000000759">
    <property type="component" value="Chromosome 10"/>
</dbReference>
<feature type="region of interest" description="Disordered" evidence="2">
    <location>
        <begin position="83"/>
        <end position="113"/>
    </location>
</feature>
<dbReference type="RefSeq" id="XP_002180944.1">
    <property type="nucleotide sequence ID" value="XM_002180908.1"/>
</dbReference>
<dbReference type="OrthoDB" id="38304at2759"/>
<organism evidence="4 5">
    <name type="scientific">Phaeodactylum tricornutum (strain CCAP 1055/1)</name>
    <dbReference type="NCBI Taxonomy" id="556484"/>
    <lineage>
        <taxon>Eukaryota</taxon>
        <taxon>Sar</taxon>
        <taxon>Stramenopiles</taxon>
        <taxon>Ochrophyta</taxon>
        <taxon>Bacillariophyta</taxon>
        <taxon>Bacillariophyceae</taxon>
        <taxon>Bacillariophycidae</taxon>
        <taxon>Naviculales</taxon>
        <taxon>Phaeodactylaceae</taxon>
        <taxon>Phaeodactylum</taxon>
    </lineage>
</organism>
<sequence length="357" mass="39778">MTNIRVLRFRQMLLDPFVLGVCLLAFAGTTINTVHALVPSQGGELQKAAQQLQHHEYEPSGTLSFCRSSIVVTHPWASSAGFDYESRGGSQDDRRGERVVHSTSGSRPIHPDSYRNRRRELRRGLAEFLALDDDRLCVISFHASWCKSCQKFGLLYKSLAHKLGDKRDRKTQNIVERGSVRFASVEWGANTALCRSLGIKRLPTTQIYHAGTLLTSFACAPAKFQTLKDQIKYMTRTLQNSDRLAAIKANPLFPDEQAVQDKVQALLAAHTEQEFSKTLDIGAALIDATVMVAPPSSDQSDGSNTEDHGQGLSRAERMAAFAERIRSKQNRADHVATTAESVADSSHKVWWRFRRAP</sequence>
<gene>
    <name evidence="4" type="ORF">PHATRDRAFT_46359</name>
</gene>
<dbReference type="HOGENOM" id="CLU_777216_0_0_1"/>